<comment type="caution">
    <text evidence="13">The sequence shown here is derived from an EMBL/GenBank/DDBJ whole genome shotgun (WGS) entry which is preliminary data.</text>
</comment>
<dbReference type="EMBL" id="JNBR01001523">
    <property type="protein sequence ID" value="OQR86224.1"/>
    <property type="molecule type" value="Genomic_DNA"/>
</dbReference>
<evidence type="ECO:0000256" key="11">
    <source>
        <dbReference type="ARBA" id="ARBA00024803"/>
    </source>
</evidence>
<evidence type="ECO:0000256" key="4">
    <source>
        <dbReference type="ARBA" id="ARBA00022475"/>
    </source>
</evidence>
<evidence type="ECO:0000256" key="9">
    <source>
        <dbReference type="ARBA" id="ARBA00023180"/>
    </source>
</evidence>
<name>A0A1V9YKH5_ACHHY</name>
<keyword evidence="8 12" id="KW-0472">Membrane</keyword>
<evidence type="ECO:0000256" key="3">
    <source>
        <dbReference type="ARBA" id="ARBA00015087"/>
    </source>
</evidence>
<evidence type="ECO:0000256" key="10">
    <source>
        <dbReference type="ARBA" id="ARBA00023273"/>
    </source>
</evidence>
<protein>
    <recommendedName>
        <fullName evidence="3">Transmembrane protein 231</fullName>
    </recommendedName>
</protein>
<comment type="subcellular location">
    <subcellularLocation>
        <location evidence="1">Cell projection</location>
        <location evidence="1">Cilium membrane</location>
        <topology evidence="1">Multi-pass membrane protein</topology>
    </subcellularLocation>
</comment>
<comment type="similarity">
    <text evidence="2">Belongs to the TMEM231 family.</text>
</comment>
<keyword evidence="9" id="KW-0325">Glycoprotein</keyword>
<organism evidence="13 14">
    <name type="scientific">Achlya hypogyna</name>
    <name type="common">Oomycete</name>
    <name type="synonym">Protoachlya hypogyna</name>
    <dbReference type="NCBI Taxonomy" id="1202772"/>
    <lineage>
        <taxon>Eukaryota</taxon>
        <taxon>Sar</taxon>
        <taxon>Stramenopiles</taxon>
        <taxon>Oomycota</taxon>
        <taxon>Saprolegniomycetes</taxon>
        <taxon>Saprolegniales</taxon>
        <taxon>Achlyaceae</taxon>
        <taxon>Achlya</taxon>
    </lineage>
</organism>
<keyword evidence="6 12" id="KW-1133">Transmembrane helix</keyword>
<dbReference type="GO" id="GO:0060170">
    <property type="term" value="C:ciliary membrane"/>
    <property type="evidence" value="ECO:0007669"/>
    <property type="project" value="UniProtKB-SubCell"/>
</dbReference>
<proteinExistence type="inferred from homology"/>
<evidence type="ECO:0000256" key="5">
    <source>
        <dbReference type="ARBA" id="ARBA00022692"/>
    </source>
</evidence>
<gene>
    <name evidence="13" type="ORF">ACHHYP_10809</name>
</gene>
<evidence type="ECO:0000256" key="8">
    <source>
        <dbReference type="ARBA" id="ARBA00023136"/>
    </source>
</evidence>
<dbReference type="InterPro" id="IPR019306">
    <property type="entry name" value="TMEM231"/>
</dbReference>
<evidence type="ECO:0000256" key="2">
    <source>
        <dbReference type="ARBA" id="ARBA00009082"/>
    </source>
</evidence>
<dbReference type="Pfam" id="PF10149">
    <property type="entry name" value="TM231"/>
    <property type="match status" value="1"/>
</dbReference>
<comment type="function">
    <text evidence="11">Transmembrane component of the tectonic-like complex, a complex localized at the transition zone of primary cilia and acting as a barrier that prevents diffusion of transmembrane proteins between the cilia and plasma membranes. Required for ciliogenesis and sonic hedgehog/SHH signaling.</text>
</comment>
<evidence type="ECO:0000256" key="7">
    <source>
        <dbReference type="ARBA" id="ARBA00023069"/>
    </source>
</evidence>
<sequence length="292" mass="32100">MRAIHREPVVRQYYANVCSCGYLLSWASLITTILLPLLLVYNPTTFWPRSVPYKEQPNVDFLYQVLLVAEGTAVDSNGNVAGFSAFWSSLPSSINQLAAGTLRPGQIKSYSEDDNSDGVTDRLSLQLSMPIHVGEAIHKASLLVVLNTSLRTNAQLDMDAVALISHASPLPAISLYTVCDLELSVKSPLALTTEVQTPYASAAVLNVSNIIHANDLRLERFVLAQNRRENKAIVRQQQHVWIQDANGVAVANRVFVMNATINVPTADISYIPTFYQTLQTGWIQVSCTFGHG</sequence>
<evidence type="ECO:0000256" key="1">
    <source>
        <dbReference type="ARBA" id="ARBA00004272"/>
    </source>
</evidence>
<dbReference type="Proteomes" id="UP000243579">
    <property type="component" value="Unassembled WGS sequence"/>
</dbReference>
<dbReference type="GO" id="GO:0032880">
    <property type="term" value="P:regulation of protein localization"/>
    <property type="evidence" value="ECO:0007669"/>
    <property type="project" value="TreeGrafter"/>
</dbReference>
<dbReference type="PANTHER" id="PTHR14605:SF1">
    <property type="entry name" value="TRANSMEMBRANE PROTEIN 231"/>
    <property type="match status" value="1"/>
</dbReference>
<evidence type="ECO:0000313" key="14">
    <source>
        <dbReference type="Proteomes" id="UP000243579"/>
    </source>
</evidence>
<dbReference type="AlphaFoldDB" id="A0A1V9YKH5"/>
<keyword evidence="14" id="KW-1185">Reference proteome</keyword>
<reference evidence="13 14" key="1">
    <citation type="journal article" date="2014" name="Genome Biol. Evol.">
        <title>The secreted proteins of Achlya hypogyna and Thraustotheca clavata identify the ancestral oomycete secretome and reveal gene acquisitions by horizontal gene transfer.</title>
        <authorList>
            <person name="Misner I."/>
            <person name="Blouin N."/>
            <person name="Leonard G."/>
            <person name="Richards T.A."/>
            <person name="Lane C.E."/>
        </authorList>
    </citation>
    <scope>NUCLEOTIDE SEQUENCE [LARGE SCALE GENOMIC DNA]</scope>
    <source>
        <strain evidence="13 14">ATCC 48635</strain>
    </source>
</reference>
<feature type="transmembrane region" description="Helical" evidence="12">
    <location>
        <begin position="21"/>
        <end position="41"/>
    </location>
</feature>
<evidence type="ECO:0000256" key="6">
    <source>
        <dbReference type="ARBA" id="ARBA00022989"/>
    </source>
</evidence>
<evidence type="ECO:0000313" key="13">
    <source>
        <dbReference type="EMBL" id="OQR86224.1"/>
    </source>
</evidence>
<keyword evidence="5 12" id="KW-0812">Transmembrane</keyword>
<dbReference type="GO" id="GO:0060271">
    <property type="term" value="P:cilium assembly"/>
    <property type="evidence" value="ECO:0007669"/>
    <property type="project" value="TreeGrafter"/>
</dbReference>
<dbReference type="STRING" id="1202772.A0A1V9YKH5"/>
<keyword evidence="4" id="KW-1003">Cell membrane</keyword>
<keyword evidence="10" id="KW-0966">Cell projection</keyword>
<dbReference type="PANTHER" id="PTHR14605">
    <property type="entry name" value="CHST5 PROTEIN"/>
    <property type="match status" value="1"/>
</dbReference>
<accession>A0A1V9YKH5</accession>
<evidence type="ECO:0000256" key="12">
    <source>
        <dbReference type="SAM" id="Phobius"/>
    </source>
</evidence>
<dbReference type="GO" id="GO:0035869">
    <property type="term" value="C:ciliary transition zone"/>
    <property type="evidence" value="ECO:0007669"/>
    <property type="project" value="TreeGrafter"/>
</dbReference>
<keyword evidence="7" id="KW-0969">Cilium</keyword>
<dbReference type="OrthoDB" id="426438at2759"/>